<gene>
    <name evidence="16" type="primary">grxD</name>
    <name evidence="15" type="ORF">B0I24_101447</name>
    <name evidence="16" type="ORF">CWE07_02165</name>
</gene>
<evidence type="ECO:0000313" key="15">
    <source>
        <dbReference type="EMBL" id="RAK01808.1"/>
    </source>
</evidence>
<evidence type="ECO:0000313" key="16">
    <source>
        <dbReference type="EMBL" id="RUO28619.1"/>
    </source>
</evidence>
<feature type="binding site" evidence="12">
    <location>
        <position position="81"/>
    </location>
    <ligand>
        <name>glutathione</name>
        <dbReference type="ChEBI" id="CHEBI:57925"/>
    </ligand>
</feature>
<evidence type="ECO:0000256" key="4">
    <source>
        <dbReference type="ARBA" id="ARBA00011738"/>
    </source>
</evidence>
<dbReference type="FunFam" id="3.40.30.10:FF:000006">
    <property type="entry name" value="Glutaredoxin"/>
    <property type="match status" value="1"/>
</dbReference>
<evidence type="ECO:0000256" key="3">
    <source>
        <dbReference type="ARBA" id="ARBA00009630"/>
    </source>
</evidence>
<evidence type="ECO:0000313" key="17">
    <source>
        <dbReference type="Proteomes" id="UP000249203"/>
    </source>
</evidence>
<keyword evidence="18" id="KW-1185">Reference proteome</keyword>
<evidence type="ECO:0000256" key="12">
    <source>
        <dbReference type="PIRSR" id="PIRSR005894-1"/>
    </source>
</evidence>
<feature type="domain" description="Glutaredoxin" evidence="14">
    <location>
        <begin position="27"/>
        <end position="91"/>
    </location>
</feature>
<dbReference type="InterPro" id="IPR036249">
    <property type="entry name" value="Thioredoxin-like_sf"/>
</dbReference>
<dbReference type="InterPro" id="IPR002109">
    <property type="entry name" value="Glutaredoxin"/>
</dbReference>
<accession>A0A327X6J6</accession>
<keyword evidence="9 13" id="KW-0411">Iron-sulfur</keyword>
<dbReference type="EMBL" id="PIPK01000001">
    <property type="protein sequence ID" value="RUO28619.1"/>
    <property type="molecule type" value="Genomic_DNA"/>
</dbReference>
<dbReference type="GO" id="GO:0051537">
    <property type="term" value="F:2 iron, 2 sulfur cluster binding"/>
    <property type="evidence" value="ECO:0007669"/>
    <property type="project" value="UniProtKB-KW"/>
</dbReference>
<keyword evidence="10" id="KW-0676">Redox-active center</keyword>
<protein>
    <recommendedName>
        <fullName evidence="11">Glutaredoxin</fullName>
    </recommendedName>
</protein>
<feature type="binding site" evidence="13">
    <location>
        <position position="40"/>
    </location>
    <ligand>
        <name>[2Fe-2S] cluster</name>
        <dbReference type="ChEBI" id="CHEBI:190135"/>
        <note>ligand shared between dimeric partners</note>
    </ligand>
</feature>
<dbReference type="GO" id="GO:0015036">
    <property type="term" value="F:disulfide oxidoreductase activity"/>
    <property type="evidence" value="ECO:0007669"/>
    <property type="project" value="InterPro"/>
</dbReference>
<dbReference type="Pfam" id="PF00462">
    <property type="entry name" value="Glutaredoxin"/>
    <property type="match status" value="1"/>
</dbReference>
<evidence type="ECO:0000256" key="11">
    <source>
        <dbReference type="PIRNR" id="PIRNR005894"/>
    </source>
</evidence>
<evidence type="ECO:0000256" key="7">
    <source>
        <dbReference type="ARBA" id="ARBA00022723"/>
    </source>
</evidence>
<evidence type="ECO:0000256" key="1">
    <source>
        <dbReference type="ARBA" id="ARBA00002853"/>
    </source>
</evidence>
<sequence length="120" mass="13280">MEDNQHTAQTEQSVQDRIRQQIAENPVLLYMKGSPKLPSCGFSAQASQALMGCGKPFAYVDVLQNPDIRAELPKIANWPTFPQLWVNGELVGGCDIILEMFQQGELQPLVEAAAPEQPEQ</sequence>
<dbReference type="InterPro" id="IPR014434">
    <property type="entry name" value="Monothiol_GRX"/>
</dbReference>
<dbReference type="InterPro" id="IPR004480">
    <property type="entry name" value="Monothiol_GRX-rel"/>
</dbReference>
<reference evidence="15 17" key="2">
    <citation type="submission" date="2018-06" db="EMBL/GenBank/DDBJ databases">
        <title>Genomic Encyclopedia of Type Strains, Phase III (KMG-III): the genomes of soil and plant-associated and newly described type strains.</title>
        <authorList>
            <person name="Whitman W."/>
        </authorList>
    </citation>
    <scope>NUCLEOTIDE SEQUENCE [LARGE SCALE GENOMIC DNA]</scope>
    <source>
        <strain evidence="15 17">CGMCC 1.15366</strain>
    </source>
</reference>
<evidence type="ECO:0000256" key="8">
    <source>
        <dbReference type="ARBA" id="ARBA00023004"/>
    </source>
</evidence>
<dbReference type="GO" id="GO:0046872">
    <property type="term" value="F:metal ion binding"/>
    <property type="evidence" value="ECO:0007669"/>
    <property type="project" value="UniProtKB-KW"/>
</dbReference>
<dbReference type="CDD" id="cd03028">
    <property type="entry name" value="GRX_PICOT_like"/>
    <property type="match status" value="1"/>
</dbReference>
<dbReference type="NCBIfam" id="TIGR00365">
    <property type="entry name" value="Grx4 family monothiol glutaredoxin"/>
    <property type="match status" value="1"/>
</dbReference>
<keyword evidence="5" id="KW-0963">Cytoplasm</keyword>
<dbReference type="Gene3D" id="3.40.30.10">
    <property type="entry name" value="Glutaredoxin"/>
    <property type="match status" value="1"/>
</dbReference>
<dbReference type="GO" id="GO:0005737">
    <property type="term" value="C:cytoplasm"/>
    <property type="evidence" value="ECO:0007669"/>
    <property type="project" value="UniProtKB-SubCell"/>
</dbReference>
<name>A0A327X6J6_9GAMM</name>
<dbReference type="Proteomes" id="UP000249203">
    <property type="component" value="Unassembled WGS sequence"/>
</dbReference>
<dbReference type="SUPFAM" id="SSF52833">
    <property type="entry name" value="Thioredoxin-like"/>
    <property type="match status" value="1"/>
</dbReference>
<keyword evidence="6 13" id="KW-0001">2Fe-2S</keyword>
<dbReference type="Proteomes" id="UP000287865">
    <property type="component" value="Unassembled WGS sequence"/>
</dbReference>
<organism evidence="15 17">
    <name type="scientific">Aliidiomarina maris</name>
    <dbReference type="NCBI Taxonomy" id="531312"/>
    <lineage>
        <taxon>Bacteria</taxon>
        <taxon>Pseudomonadati</taxon>
        <taxon>Pseudomonadota</taxon>
        <taxon>Gammaproteobacteria</taxon>
        <taxon>Alteromonadales</taxon>
        <taxon>Idiomarinaceae</taxon>
        <taxon>Aliidiomarina</taxon>
    </lineage>
</organism>
<dbReference type="PROSITE" id="PS51354">
    <property type="entry name" value="GLUTAREDOXIN_2"/>
    <property type="match status" value="1"/>
</dbReference>
<evidence type="ECO:0000256" key="6">
    <source>
        <dbReference type="ARBA" id="ARBA00022714"/>
    </source>
</evidence>
<evidence type="ECO:0000256" key="2">
    <source>
        <dbReference type="ARBA" id="ARBA00004496"/>
    </source>
</evidence>
<evidence type="ECO:0000256" key="5">
    <source>
        <dbReference type="ARBA" id="ARBA00022490"/>
    </source>
</evidence>
<keyword evidence="7 13" id="KW-0479">Metal-binding</keyword>
<feature type="binding site" evidence="12">
    <location>
        <begin position="94"/>
        <end position="95"/>
    </location>
    <ligand>
        <name>glutathione</name>
        <dbReference type="ChEBI" id="CHEBI:57925"/>
    </ligand>
</feature>
<dbReference type="EMBL" id="QLMD01000001">
    <property type="protein sequence ID" value="RAK01808.1"/>
    <property type="molecule type" value="Genomic_DNA"/>
</dbReference>
<evidence type="ECO:0000256" key="10">
    <source>
        <dbReference type="ARBA" id="ARBA00023284"/>
    </source>
</evidence>
<evidence type="ECO:0000256" key="13">
    <source>
        <dbReference type="PIRSR" id="PIRSR005894-2"/>
    </source>
</evidence>
<evidence type="ECO:0000259" key="14">
    <source>
        <dbReference type="Pfam" id="PF00462"/>
    </source>
</evidence>
<dbReference type="PANTHER" id="PTHR10293">
    <property type="entry name" value="GLUTAREDOXIN FAMILY MEMBER"/>
    <property type="match status" value="1"/>
</dbReference>
<comment type="similarity">
    <text evidence="3 11">Belongs to the glutaredoxin family. Monothiol subfamily.</text>
</comment>
<feature type="binding site" evidence="12">
    <location>
        <position position="69"/>
    </location>
    <ligand>
        <name>glutathione</name>
        <dbReference type="ChEBI" id="CHEBI:57925"/>
    </ligand>
</feature>
<dbReference type="PIRSF" id="PIRSF005894">
    <property type="entry name" value="Monothiol_GRX"/>
    <property type="match status" value="1"/>
</dbReference>
<dbReference type="PANTHER" id="PTHR10293:SF72">
    <property type="entry name" value="MONOTHIOL GLUTAREDOXIN-S14, CHLOROPLASTIC"/>
    <property type="match status" value="1"/>
</dbReference>
<proteinExistence type="inferred from homology"/>
<evidence type="ECO:0000256" key="9">
    <source>
        <dbReference type="ARBA" id="ARBA00023014"/>
    </source>
</evidence>
<comment type="caution">
    <text evidence="15">The sequence shown here is derived from an EMBL/GenBank/DDBJ whole genome shotgun (WGS) entry which is preliminary data.</text>
</comment>
<dbReference type="InterPro" id="IPR033658">
    <property type="entry name" value="GRX_PICOT-like"/>
</dbReference>
<dbReference type="AlphaFoldDB" id="A0A327X6J6"/>
<comment type="subunit">
    <text evidence="4">Homodimer.</text>
</comment>
<comment type="function">
    <text evidence="1">Monothiol glutaredoxin involved in the biogenesis of iron-sulfur clusters.</text>
</comment>
<dbReference type="RefSeq" id="WP_111568274.1">
    <property type="nucleotide sequence ID" value="NZ_PIPK01000001.1"/>
</dbReference>
<feature type="binding site" evidence="12">
    <location>
        <position position="32"/>
    </location>
    <ligand>
        <name>glutathione</name>
        <dbReference type="ChEBI" id="CHEBI:57925"/>
    </ligand>
</feature>
<dbReference type="OrthoDB" id="9804115at2"/>
<reference evidence="16 18" key="1">
    <citation type="journal article" date="2018" name="Front. Microbiol.">
        <title>Genome-Based Analysis Reveals the Taxonomy and Diversity of the Family Idiomarinaceae.</title>
        <authorList>
            <person name="Liu Y."/>
            <person name="Lai Q."/>
            <person name="Shao Z."/>
        </authorList>
    </citation>
    <scope>NUCLEOTIDE SEQUENCE [LARGE SCALE GENOMIC DNA]</scope>
    <source>
        <strain evidence="16 18">CF12-14</strain>
    </source>
</reference>
<evidence type="ECO:0000313" key="18">
    <source>
        <dbReference type="Proteomes" id="UP000287865"/>
    </source>
</evidence>
<comment type="subcellular location">
    <subcellularLocation>
        <location evidence="2">Cytoplasm</location>
    </subcellularLocation>
</comment>
<keyword evidence="8 13" id="KW-0408">Iron</keyword>